<accession>A0AAW8PY56</accession>
<dbReference type="EMBL" id="JAUHGG010000003">
    <property type="protein sequence ID" value="MDS1820775.1"/>
    <property type="molecule type" value="Genomic_DNA"/>
</dbReference>
<organism evidence="1 2">
    <name type="scientific">Vibrio parahaemolyticus</name>
    <dbReference type="NCBI Taxonomy" id="670"/>
    <lineage>
        <taxon>Bacteria</taxon>
        <taxon>Pseudomonadati</taxon>
        <taxon>Pseudomonadota</taxon>
        <taxon>Gammaproteobacteria</taxon>
        <taxon>Vibrionales</taxon>
        <taxon>Vibrionaceae</taxon>
        <taxon>Vibrio</taxon>
    </lineage>
</organism>
<evidence type="ECO:0000313" key="2">
    <source>
        <dbReference type="Proteomes" id="UP001253193"/>
    </source>
</evidence>
<dbReference type="SUPFAM" id="SSF109604">
    <property type="entry name" value="HD-domain/PDEase-like"/>
    <property type="match status" value="1"/>
</dbReference>
<dbReference type="Gene3D" id="1.10.3210.10">
    <property type="entry name" value="Hypothetical protein af1432"/>
    <property type="match status" value="1"/>
</dbReference>
<proteinExistence type="predicted"/>
<gene>
    <name evidence="1" type="ORF">QX249_08925</name>
</gene>
<dbReference type="RefSeq" id="WP_311019553.1">
    <property type="nucleotide sequence ID" value="NZ_JAUHGG010000003.1"/>
</dbReference>
<name>A0AAW8PY56_VIBPH</name>
<evidence type="ECO:0000313" key="1">
    <source>
        <dbReference type="EMBL" id="MDS1820775.1"/>
    </source>
</evidence>
<dbReference type="Pfam" id="PF12917">
    <property type="entry name" value="YfbR-like"/>
    <property type="match status" value="1"/>
</dbReference>
<comment type="caution">
    <text evidence="1">The sequence shown here is derived from an EMBL/GenBank/DDBJ whole genome shotgun (WGS) entry which is preliminary data.</text>
</comment>
<dbReference type="Proteomes" id="UP001253193">
    <property type="component" value="Unassembled WGS sequence"/>
</dbReference>
<reference evidence="1" key="1">
    <citation type="submission" date="2023-06" db="EMBL/GenBank/DDBJ databases">
        <title>Genomic Diversity of Vibrio spp. and Metagenomic Analysis of Pathogens in Florida Gulf Coastal Waters Following Hurricane Ian.</title>
        <authorList>
            <person name="Brumfield K.D."/>
        </authorList>
    </citation>
    <scope>NUCLEOTIDE SEQUENCE</scope>
    <source>
        <strain evidence="1">WBS2B-138</strain>
    </source>
</reference>
<dbReference type="AlphaFoldDB" id="A0AAW8PY56"/>
<protein>
    <submittedName>
        <fullName evidence="1">HD domain-containing protein</fullName>
    </submittedName>
</protein>
<sequence>MSQLDTEQDWLLLLENPESRKKIAKILSEQSEATPLNCISPKVINTESLKAKYEGQSVFMALLHRQNSIARWTKSQSIQPESLNDHCASVAYLGLLIGAYHKIKYPESDLSPEKLAVFCLFHDAPEALGEDLNGVLKSSDEKLRGMIKQTEGYIARKIAATIDPTLSPVVSPYFLMECTKLEKDLVKAADLLSAFAKAKCELRSNNADFAYAAGSLKKELQPYLNKYEAVQFVYDHYIMAYELTIDEMIEFLPKIDELGD</sequence>